<organism evidence="2 3">
    <name type="scientific">Candidatus Jidaibacter acanthamoebae</name>
    <dbReference type="NCBI Taxonomy" id="86105"/>
    <lineage>
        <taxon>Bacteria</taxon>
        <taxon>Pseudomonadati</taxon>
        <taxon>Pseudomonadota</taxon>
        <taxon>Alphaproteobacteria</taxon>
        <taxon>Rickettsiales</taxon>
        <taxon>Candidatus Midichloriaceae</taxon>
        <taxon>Candidatus Jidaibacter</taxon>
    </lineage>
</organism>
<accession>A0A0C1QJN5</accession>
<dbReference type="AlphaFoldDB" id="A0A0C1QJN5"/>
<gene>
    <name evidence="2" type="ORF">NF27_DC00030</name>
</gene>
<dbReference type="Proteomes" id="UP000031258">
    <property type="component" value="Unassembled WGS sequence"/>
</dbReference>
<evidence type="ECO:0000313" key="3">
    <source>
        <dbReference type="Proteomes" id="UP000031258"/>
    </source>
</evidence>
<dbReference type="OrthoDB" id="5459182at2"/>
<dbReference type="InterPro" id="IPR007159">
    <property type="entry name" value="SpoVT-AbrB_dom"/>
</dbReference>
<dbReference type="Pfam" id="PF04014">
    <property type="entry name" value="MazE_antitoxin"/>
    <property type="match status" value="1"/>
</dbReference>
<feature type="domain" description="SpoVT-AbrB" evidence="1">
    <location>
        <begin position="6"/>
        <end position="51"/>
    </location>
</feature>
<dbReference type="Gene3D" id="2.10.260.10">
    <property type="match status" value="1"/>
</dbReference>
<protein>
    <recommendedName>
        <fullName evidence="1">SpoVT-AbrB domain-containing protein</fullName>
    </recommendedName>
</protein>
<dbReference type="GO" id="GO:0003677">
    <property type="term" value="F:DNA binding"/>
    <property type="evidence" value="ECO:0007669"/>
    <property type="project" value="InterPro"/>
</dbReference>
<dbReference type="SMART" id="SM00966">
    <property type="entry name" value="SpoVT_AbrB"/>
    <property type="match status" value="1"/>
</dbReference>
<dbReference type="RefSeq" id="WP_039455543.1">
    <property type="nucleotide sequence ID" value="NZ_JSWE01000079.1"/>
</dbReference>
<comment type="caution">
    <text evidence="2">The sequence shown here is derived from an EMBL/GenBank/DDBJ whole genome shotgun (WGS) entry which is preliminary data.</text>
</comment>
<dbReference type="SUPFAM" id="SSF89447">
    <property type="entry name" value="AbrB/MazE/MraZ-like"/>
    <property type="match status" value="1"/>
</dbReference>
<dbReference type="EMBL" id="JSWE01000079">
    <property type="protein sequence ID" value="KIE05724.1"/>
    <property type="molecule type" value="Genomic_DNA"/>
</dbReference>
<reference evidence="2 3" key="1">
    <citation type="submission" date="2014-11" db="EMBL/GenBank/DDBJ databases">
        <title>A Rickettsiales Symbiont of Amoebae With Ancient Features.</title>
        <authorList>
            <person name="Schulz F."/>
            <person name="Martijn J."/>
            <person name="Wascher F."/>
            <person name="Kostanjsek R."/>
            <person name="Ettema T.J."/>
            <person name="Horn M."/>
        </authorList>
    </citation>
    <scope>NUCLEOTIDE SEQUENCE [LARGE SCALE GENOMIC DNA]</scope>
    <source>
        <strain evidence="2 3">UWC36</strain>
    </source>
</reference>
<evidence type="ECO:0000259" key="1">
    <source>
        <dbReference type="SMART" id="SM00966"/>
    </source>
</evidence>
<keyword evidence="3" id="KW-1185">Reference proteome</keyword>
<evidence type="ECO:0000313" key="2">
    <source>
        <dbReference type="EMBL" id="KIE05724.1"/>
    </source>
</evidence>
<proteinExistence type="predicted"/>
<dbReference type="InterPro" id="IPR037914">
    <property type="entry name" value="SpoVT-AbrB_sf"/>
</dbReference>
<name>A0A0C1QJN5_9RICK</name>
<sequence length="101" mass="11561">MDRVIRKITSGKQVTLPPDFCEKNDLQVGELVAMHLDDGKLIIEPYRNRSKALEKLEELFKTLPGAFGEESEESLLETIDEEISATRKKHSSPQKKYEKSK</sequence>